<keyword evidence="2" id="KW-1185">Reference proteome</keyword>
<evidence type="ECO:0000313" key="1">
    <source>
        <dbReference type="EMBL" id="KAK7325149.1"/>
    </source>
</evidence>
<proteinExistence type="predicted"/>
<comment type="caution">
    <text evidence="1">The sequence shown here is derived from an EMBL/GenBank/DDBJ whole genome shotgun (WGS) entry which is preliminary data.</text>
</comment>
<sequence length="184" mass="21436">MPALVLLHSLGDVLYDHTRNSIIRYMSYQCSQGITFGDLVTDTSPLCFAGPVRRATHLGHCVLQPCPFQCNWIFLALGNRRCRRNFLELGIKKELKEYLFYNTSLSFKTSCFAEIVEKEMTRTIENAKYSRREQRLENLRRATFKWPFLQFRFSMKKQIGKVTETQDFLGVAITAFNMVHEASM</sequence>
<protein>
    <submittedName>
        <fullName evidence="1">Uncharacterized protein</fullName>
    </submittedName>
</protein>
<accession>A0AAN9L039</accession>
<reference evidence="1 2" key="1">
    <citation type="submission" date="2024-01" db="EMBL/GenBank/DDBJ databases">
        <title>The genomes of 5 underutilized Papilionoideae crops provide insights into root nodulation and disease resistanc.</title>
        <authorList>
            <person name="Jiang F."/>
        </authorList>
    </citation>
    <scope>NUCLEOTIDE SEQUENCE [LARGE SCALE GENOMIC DNA]</scope>
    <source>
        <strain evidence="1">LVBAO_FW01</strain>
        <tissue evidence="1">Leaves</tissue>
    </source>
</reference>
<name>A0AAN9L039_CANGL</name>
<dbReference type="EMBL" id="JAYMYQ010000006">
    <property type="protein sequence ID" value="KAK7325149.1"/>
    <property type="molecule type" value="Genomic_DNA"/>
</dbReference>
<dbReference type="Proteomes" id="UP001367508">
    <property type="component" value="Unassembled WGS sequence"/>
</dbReference>
<evidence type="ECO:0000313" key="2">
    <source>
        <dbReference type="Proteomes" id="UP001367508"/>
    </source>
</evidence>
<organism evidence="1 2">
    <name type="scientific">Canavalia gladiata</name>
    <name type="common">Sword bean</name>
    <name type="synonym">Dolichos gladiatus</name>
    <dbReference type="NCBI Taxonomy" id="3824"/>
    <lineage>
        <taxon>Eukaryota</taxon>
        <taxon>Viridiplantae</taxon>
        <taxon>Streptophyta</taxon>
        <taxon>Embryophyta</taxon>
        <taxon>Tracheophyta</taxon>
        <taxon>Spermatophyta</taxon>
        <taxon>Magnoliopsida</taxon>
        <taxon>eudicotyledons</taxon>
        <taxon>Gunneridae</taxon>
        <taxon>Pentapetalae</taxon>
        <taxon>rosids</taxon>
        <taxon>fabids</taxon>
        <taxon>Fabales</taxon>
        <taxon>Fabaceae</taxon>
        <taxon>Papilionoideae</taxon>
        <taxon>50 kb inversion clade</taxon>
        <taxon>NPAAA clade</taxon>
        <taxon>indigoferoid/millettioid clade</taxon>
        <taxon>Phaseoleae</taxon>
        <taxon>Canavalia</taxon>
    </lineage>
</organism>
<dbReference type="AlphaFoldDB" id="A0AAN9L039"/>
<gene>
    <name evidence="1" type="ORF">VNO77_29267</name>
</gene>